<reference evidence="2" key="1">
    <citation type="submission" date="2016-01" db="EMBL/GenBank/DDBJ databases">
        <authorList>
            <person name="Mitreva M."/>
            <person name="Pepin K.H."/>
            <person name="Mihindukulasuriya K.A."/>
            <person name="Fulton R."/>
            <person name="Fronick C."/>
            <person name="O'Laughlin M."/>
            <person name="Miner T."/>
            <person name="Herter B."/>
            <person name="Rosa B.A."/>
            <person name="Cordes M."/>
            <person name="Tomlinson C."/>
            <person name="Wollam A."/>
            <person name="Palsikar V.B."/>
            <person name="Mardis E.R."/>
            <person name="Wilson R.K."/>
        </authorList>
    </citation>
    <scope>NUCLEOTIDE SEQUENCE [LARGE SCALE GENOMIC DNA]</scope>
    <source>
        <strain evidence="2">KA00185</strain>
    </source>
</reference>
<protein>
    <submittedName>
        <fullName evidence="1">Uncharacterized protein</fullName>
    </submittedName>
</protein>
<dbReference type="EMBL" id="LSDD01000020">
    <property type="protein sequence ID" value="KXB69638.1"/>
    <property type="molecule type" value="Genomic_DNA"/>
</dbReference>
<accession>A0A134APL8</accession>
<proteinExistence type="predicted"/>
<dbReference type="Proteomes" id="UP000070483">
    <property type="component" value="Unassembled WGS sequence"/>
</dbReference>
<keyword evidence="2" id="KW-1185">Reference proteome</keyword>
<organism evidence="1 2">
    <name type="scientific">Leptotrichia wadei</name>
    <dbReference type="NCBI Taxonomy" id="157687"/>
    <lineage>
        <taxon>Bacteria</taxon>
        <taxon>Fusobacteriati</taxon>
        <taxon>Fusobacteriota</taxon>
        <taxon>Fusobacteriia</taxon>
        <taxon>Fusobacteriales</taxon>
        <taxon>Leptotrichiaceae</taxon>
        <taxon>Leptotrichia</taxon>
    </lineage>
</organism>
<gene>
    <name evidence="1" type="ORF">HMPREF3180_00298</name>
</gene>
<dbReference type="AlphaFoldDB" id="A0A134APL8"/>
<evidence type="ECO:0000313" key="1">
    <source>
        <dbReference type="EMBL" id="KXB69638.1"/>
    </source>
</evidence>
<evidence type="ECO:0000313" key="2">
    <source>
        <dbReference type="Proteomes" id="UP000070483"/>
    </source>
</evidence>
<dbReference type="STRING" id="157687.HMPREF3180_00298"/>
<sequence>MKGITEKKKIEYKQKKLFMNGRQPFYKITFPCLNFLFYYFV</sequence>
<dbReference type="PATRIC" id="fig|157687.3.peg.302"/>
<comment type="caution">
    <text evidence="1">The sequence shown here is derived from an EMBL/GenBank/DDBJ whole genome shotgun (WGS) entry which is preliminary data.</text>
</comment>
<name>A0A134APL8_9FUSO</name>